<dbReference type="Gene3D" id="2.60.40.1180">
    <property type="entry name" value="Golgi alpha-mannosidase II"/>
    <property type="match status" value="2"/>
</dbReference>
<dbReference type="InterPro" id="IPR051816">
    <property type="entry name" value="Glycosyl_Hydrolase_31"/>
</dbReference>
<evidence type="ECO:0000256" key="1">
    <source>
        <dbReference type="ARBA" id="ARBA00007806"/>
    </source>
</evidence>
<protein>
    <submittedName>
        <fullName evidence="5">TIM-barrel domain-containing protein</fullName>
    </submittedName>
</protein>
<dbReference type="InterPro" id="IPR000322">
    <property type="entry name" value="Glyco_hydro_31_TIM"/>
</dbReference>
<accession>A0ABW4DIP8</accession>
<dbReference type="Pfam" id="PF21365">
    <property type="entry name" value="Glyco_hydro_31_3rd"/>
    <property type="match status" value="1"/>
</dbReference>
<dbReference type="Pfam" id="PF01055">
    <property type="entry name" value="Glyco_hydro_31_2nd"/>
    <property type="match status" value="1"/>
</dbReference>
<keyword evidence="2" id="KW-0326">Glycosidase</keyword>
<dbReference type="EMBL" id="JBHTOF010000009">
    <property type="protein sequence ID" value="MFD1464552.1"/>
    <property type="molecule type" value="Genomic_DNA"/>
</dbReference>
<dbReference type="SUPFAM" id="SSF51445">
    <property type="entry name" value="(Trans)glycosidases"/>
    <property type="match status" value="1"/>
</dbReference>
<feature type="domain" description="Glycoside hydrolase family 31 TIM barrel" evidence="3">
    <location>
        <begin position="179"/>
        <end position="483"/>
    </location>
</feature>
<name>A0ABW4DIP8_9LACO</name>
<evidence type="ECO:0000259" key="3">
    <source>
        <dbReference type="Pfam" id="PF01055"/>
    </source>
</evidence>
<comment type="similarity">
    <text evidence="1 2">Belongs to the glycosyl hydrolase 31 family.</text>
</comment>
<dbReference type="PANTHER" id="PTHR43863:SF2">
    <property type="entry name" value="MALTASE-GLUCOAMYLASE"/>
    <property type="match status" value="1"/>
</dbReference>
<evidence type="ECO:0000259" key="4">
    <source>
        <dbReference type="Pfam" id="PF21365"/>
    </source>
</evidence>
<dbReference type="PANTHER" id="PTHR43863">
    <property type="entry name" value="HYDROLASE, PUTATIVE (AFU_ORTHOLOGUE AFUA_1G03140)-RELATED"/>
    <property type="match status" value="1"/>
</dbReference>
<reference evidence="6" key="1">
    <citation type="journal article" date="2019" name="Int. J. Syst. Evol. Microbiol.">
        <title>The Global Catalogue of Microorganisms (GCM) 10K type strain sequencing project: providing services to taxonomists for standard genome sequencing and annotation.</title>
        <authorList>
            <consortium name="The Broad Institute Genomics Platform"/>
            <consortium name="The Broad Institute Genome Sequencing Center for Infectious Disease"/>
            <person name="Wu L."/>
            <person name="Ma J."/>
        </authorList>
    </citation>
    <scope>NUCLEOTIDE SEQUENCE [LARGE SCALE GENOMIC DNA]</scope>
    <source>
        <strain evidence="6">CCM 8951</strain>
    </source>
</reference>
<sequence>MKNNVLTDGHYRITVLTDGLLRLEYSTQGQFVDQRTIQVTNRSFPVFDYTVIDKADQLEIITKELHLFYDKQPFSPSGLVIQMTPADERYGGTYRYGDHPNTLKGTARTLDGCDGETPLQDGIISRDGFALLDDSETMLLADDQTLSAKATQSTDLYFFGYNHHYKTALHDFYRLSGATPLLPRFTLGNWWSRYWPYTEASYLKLMERFRAEQIPLSVGMIDMDWHLTDTPKQYGSSWTGYTWNKQLFPDPERFLTKLHTLGLQTSLNVHPAEGIRPFEAAYQTVAKALKLDQSKGEPASFDLMNLNFRRAYFELVHRPLEEEGVDFWWIDWQQGTVSRSAGVDPLWLLNHYHYLDHQLHHANGLILSRYAGPGSHRYPIGFSGDTIISWRSLAFQPYFTATASNIGYGWWSHDIGGHMGGVRDAELTTRWMQLGVFSPINRLHSSNNRYSGKEPWKYDSRYQQIMTEFLRLRHRLVPYLYTMNVRAHEQGSPLIEPMYYTYPRDDRAYQYRNQYRFGTQMMVMPITAPESVALQYGTAEMWFPEGDWRDMTTGWHYPGNTEMIVNRRLEEYPVFVRAGAIIPMVGADQSEDFGTALPGTIDWWVYPGADNTFEMVEDDGDKRVISTLHVDAKTNQARLSVSGDTEIIPAQRKHRIIVIDRGVQTACTIRDGSLVDLPRTTSEAAETAMAAMLDERIKRPINGYDFKNDLAGKLTTLRADALNDYLQTLKDRDLAALYYELVRVASCSDVTFSYQGQE</sequence>
<dbReference type="InterPro" id="IPR013780">
    <property type="entry name" value="Glyco_hydro_b"/>
</dbReference>
<gene>
    <name evidence="5" type="ORF">ACFQ4L_00385</name>
</gene>
<dbReference type="InterPro" id="IPR048395">
    <property type="entry name" value="Glyco_hydro_31_C"/>
</dbReference>
<organism evidence="5 6">
    <name type="scientific">Lapidilactobacillus mulanensis</name>
    <dbReference type="NCBI Taxonomy" id="2485999"/>
    <lineage>
        <taxon>Bacteria</taxon>
        <taxon>Bacillati</taxon>
        <taxon>Bacillota</taxon>
        <taxon>Bacilli</taxon>
        <taxon>Lactobacillales</taxon>
        <taxon>Lactobacillaceae</taxon>
        <taxon>Lapidilactobacillus</taxon>
    </lineage>
</organism>
<dbReference type="InterPro" id="IPR017853">
    <property type="entry name" value="GH"/>
</dbReference>
<evidence type="ECO:0000313" key="5">
    <source>
        <dbReference type="EMBL" id="MFD1464552.1"/>
    </source>
</evidence>
<dbReference type="Gene3D" id="3.20.20.80">
    <property type="entry name" value="Glycosidases"/>
    <property type="match status" value="1"/>
</dbReference>
<comment type="caution">
    <text evidence="5">The sequence shown here is derived from an EMBL/GenBank/DDBJ whole genome shotgun (WGS) entry which is preliminary data.</text>
</comment>
<proteinExistence type="inferred from homology"/>
<keyword evidence="2" id="KW-0378">Hydrolase</keyword>
<feature type="domain" description="Glycosyl hydrolase family 31 C-terminal" evidence="4">
    <location>
        <begin position="491"/>
        <end position="582"/>
    </location>
</feature>
<dbReference type="CDD" id="cd06595">
    <property type="entry name" value="GH31_u1"/>
    <property type="match status" value="1"/>
</dbReference>
<evidence type="ECO:0000313" key="6">
    <source>
        <dbReference type="Proteomes" id="UP001597244"/>
    </source>
</evidence>
<dbReference type="SUPFAM" id="SSF51011">
    <property type="entry name" value="Glycosyl hydrolase domain"/>
    <property type="match status" value="1"/>
</dbReference>
<keyword evidence="6" id="KW-1185">Reference proteome</keyword>
<evidence type="ECO:0000256" key="2">
    <source>
        <dbReference type="RuleBase" id="RU361185"/>
    </source>
</evidence>
<dbReference type="Proteomes" id="UP001597244">
    <property type="component" value="Unassembled WGS sequence"/>
</dbReference>
<dbReference type="RefSeq" id="WP_164506603.1">
    <property type="nucleotide sequence ID" value="NZ_RHOW01000026.1"/>
</dbReference>